<keyword evidence="8" id="KW-1185">Reference proteome</keyword>
<dbReference type="Pfam" id="PF00928">
    <property type="entry name" value="Adap_comp_sub"/>
    <property type="match status" value="1"/>
</dbReference>
<dbReference type="FunFam" id="3.30.450.60:FF:000002">
    <property type="entry name" value="AP-2 complex subunit mu, putative"/>
    <property type="match status" value="1"/>
</dbReference>
<dbReference type="OrthoDB" id="870at2759"/>
<dbReference type="SUPFAM" id="SSF49447">
    <property type="entry name" value="Second domain of Mu2 adaptin subunit (ap50) of ap2 adaptor"/>
    <property type="match status" value="1"/>
</dbReference>
<dbReference type="PROSITE" id="PS00990">
    <property type="entry name" value="CLAT_ADAPTOR_M_1"/>
    <property type="match status" value="1"/>
</dbReference>
<dbReference type="InterPro" id="IPR011012">
    <property type="entry name" value="Longin-like_dom_sf"/>
</dbReference>
<dbReference type="InterPro" id="IPR001392">
    <property type="entry name" value="Clathrin_mu"/>
</dbReference>
<sequence length="482" mass="54226">MAILYRNNQVFRYGEDLFHQRRTSVRAQLSHYVPTTTLEMINSLFVVNGQGKIIIEKHWRSIISRQIVDIFSDESAKFLASGPTTVTGSTSEKNSKDATFTKEDVPPIIETSKYLLLHVLRDGLVWLCPVDKEVDPLLVFEMIHRIIDILVDYLGDVSEASIRDNFVTVYQLLEEVMDYGYPLTTEPNALKQIIYPPTIMNKVMNTVAAASGVAQKLPQTAMSSIPWRKAGVKYAQNEIYFDIIEEIDATIEANGAIVSCEAHGNVNVNCRLSGMPDLGLNFINHRILDDVSFHPCVRYQKWESDKILSFVPPDGHFSLMSYRVNLPGQQILPLQVKPQFHNTGNGGKFDISINPRSTDGKPIEKVIVTIPMTKSATTVNATCNVGQYMYDPVTKVRDNPERSIKWEISKIQIRDRTPMLSGTYSSSSATHDTGTTISLQFQISMFAVSGLKVDTLRLYREGYKPYKGVRSVTKAGKFQIRA</sequence>
<dbReference type="Gene3D" id="2.60.40.1170">
    <property type="entry name" value="Mu homology domain, subdomain B"/>
    <property type="match status" value="2"/>
</dbReference>
<protein>
    <recommendedName>
        <fullName evidence="6">MHD domain-containing protein</fullName>
    </recommendedName>
</protein>
<proteinExistence type="inferred from homology"/>
<dbReference type="PRINTS" id="PR00314">
    <property type="entry name" value="CLATHRINADPT"/>
</dbReference>
<dbReference type="AlphaFoldDB" id="A0A8H7PZI7"/>
<evidence type="ECO:0000259" key="6">
    <source>
        <dbReference type="PROSITE" id="PS51072"/>
    </source>
</evidence>
<evidence type="ECO:0000256" key="2">
    <source>
        <dbReference type="ARBA" id="ARBA00022448"/>
    </source>
</evidence>
<dbReference type="PANTHER" id="PTHR10529">
    <property type="entry name" value="AP COMPLEX SUBUNIT MU"/>
    <property type="match status" value="1"/>
</dbReference>
<dbReference type="GO" id="GO:0030131">
    <property type="term" value="C:clathrin adaptor complex"/>
    <property type="evidence" value="ECO:0007669"/>
    <property type="project" value="UniProtKB-UniRule"/>
</dbReference>
<dbReference type="CDD" id="cd09252">
    <property type="entry name" value="AP-3_Mu3_Cterm"/>
    <property type="match status" value="1"/>
</dbReference>
<accession>A0A8H7PZI7</accession>
<dbReference type="GO" id="GO:0006886">
    <property type="term" value="P:intracellular protein transport"/>
    <property type="evidence" value="ECO:0007669"/>
    <property type="project" value="UniProtKB-UniRule"/>
</dbReference>
<dbReference type="Pfam" id="PF01217">
    <property type="entry name" value="Clat_adaptor_s"/>
    <property type="match status" value="1"/>
</dbReference>
<dbReference type="GO" id="GO:0012505">
    <property type="term" value="C:endomembrane system"/>
    <property type="evidence" value="ECO:0007669"/>
    <property type="project" value="UniProtKB-SubCell"/>
</dbReference>
<dbReference type="Proteomes" id="UP000654370">
    <property type="component" value="Unassembled WGS sequence"/>
</dbReference>
<keyword evidence="3 5" id="KW-0653">Protein transport</keyword>
<dbReference type="InterPro" id="IPR022775">
    <property type="entry name" value="AP_mu_sigma_su"/>
</dbReference>
<dbReference type="Gene3D" id="3.30.450.60">
    <property type="match status" value="1"/>
</dbReference>
<reference evidence="7" key="1">
    <citation type="submission" date="2020-12" db="EMBL/GenBank/DDBJ databases">
        <title>Metabolic potential, ecology and presence of endohyphal bacteria is reflected in genomic diversity of Mucoromycotina.</title>
        <authorList>
            <person name="Muszewska A."/>
            <person name="Okrasinska A."/>
            <person name="Steczkiewicz K."/>
            <person name="Drgas O."/>
            <person name="Orlowska M."/>
            <person name="Perlinska-Lenart U."/>
            <person name="Aleksandrzak-Piekarczyk T."/>
            <person name="Szatraj K."/>
            <person name="Zielenkiewicz U."/>
            <person name="Pilsyk S."/>
            <person name="Malc E."/>
            <person name="Mieczkowski P."/>
            <person name="Kruszewska J.S."/>
            <person name="Biernat P."/>
            <person name="Pawlowska J."/>
        </authorList>
    </citation>
    <scope>NUCLEOTIDE SEQUENCE</scope>
    <source>
        <strain evidence="7">WA0000067209</strain>
    </source>
</reference>
<evidence type="ECO:0000256" key="4">
    <source>
        <dbReference type="ARBA" id="ARBA00023136"/>
    </source>
</evidence>
<dbReference type="CDD" id="cd14837">
    <property type="entry name" value="AP3_Mu_N"/>
    <property type="match status" value="1"/>
</dbReference>
<evidence type="ECO:0000256" key="5">
    <source>
        <dbReference type="PIRNR" id="PIRNR005992"/>
    </source>
</evidence>
<comment type="similarity">
    <text evidence="5">Belongs to the adaptor complexes medium subunit family.</text>
</comment>
<dbReference type="InterPro" id="IPR036168">
    <property type="entry name" value="AP2_Mu_C_sf"/>
</dbReference>
<keyword evidence="2 5" id="KW-0813">Transport</keyword>
<dbReference type="InterPro" id="IPR018240">
    <property type="entry name" value="Clathrin_mu_CS"/>
</dbReference>
<dbReference type="SUPFAM" id="SSF64356">
    <property type="entry name" value="SNARE-like"/>
    <property type="match status" value="1"/>
</dbReference>
<evidence type="ECO:0000256" key="3">
    <source>
        <dbReference type="ARBA" id="ARBA00022927"/>
    </source>
</evidence>
<dbReference type="PIRSF" id="PIRSF005992">
    <property type="entry name" value="Clathrin_mu"/>
    <property type="match status" value="1"/>
</dbReference>
<name>A0A8H7PZI7_MORIS</name>
<feature type="domain" description="MHD" evidence="6">
    <location>
        <begin position="236"/>
        <end position="481"/>
    </location>
</feature>
<comment type="subcellular location">
    <subcellularLocation>
        <location evidence="1">Endomembrane system</location>
    </subcellularLocation>
</comment>
<comment type="caution">
    <text evidence="7">The sequence shown here is derived from an EMBL/GenBank/DDBJ whole genome shotgun (WGS) entry which is preliminary data.</text>
</comment>
<keyword evidence="4" id="KW-0472">Membrane</keyword>
<evidence type="ECO:0000313" key="8">
    <source>
        <dbReference type="Proteomes" id="UP000654370"/>
    </source>
</evidence>
<dbReference type="GO" id="GO:0016192">
    <property type="term" value="P:vesicle-mediated transport"/>
    <property type="evidence" value="ECO:0007669"/>
    <property type="project" value="InterPro"/>
</dbReference>
<dbReference type="EMBL" id="JAEPQZ010000004">
    <property type="protein sequence ID" value="KAG2182299.1"/>
    <property type="molecule type" value="Genomic_DNA"/>
</dbReference>
<gene>
    <name evidence="7" type="ORF">INT43_007226</name>
</gene>
<evidence type="ECO:0000313" key="7">
    <source>
        <dbReference type="EMBL" id="KAG2182299.1"/>
    </source>
</evidence>
<dbReference type="PROSITE" id="PS51072">
    <property type="entry name" value="MHD"/>
    <property type="match status" value="1"/>
</dbReference>
<evidence type="ECO:0000256" key="1">
    <source>
        <dbReference type="ARBA" id="ARBA00004308"/>
    </source>
</evidence>
<organism evidence="7 8">
    <name type="scientific">Mortierella isabellina</name>
    <name type="common">Filamentous fungus</name>
    <name type="synonym">Umbelopsis isabellina</name>
    <dbReference type="NCBI Taxonomy" id="91625"/>
    <lineage>
        <taxon>Eukaryota</taxon>
        <taxon>Fungi</taxon>
        <taxon>Fungi incertae sedis</taxon>
        <taxon>Mucoromycota</taxon>
        <taxon>Mucoromycotina</taxon>
        <taxon>Umbelopsidomycetes</taxon>
        <taxon>Umbelopsidales</taxon>
        <taxon>Umbelopsidaceae</taxon>
        <taxon>Umbelopsis</taxon>
    </lineage>
</organism>
<dbReference type="InterPro" id="IPR028565">
    <property type="entry name" value="MHD"/>
</dbReference>
<dbReference type="InterPro" id="IPR050431">
    <property type="entry name" value="Adaptor_comp_med_subunit"/>
</dbReference>